<feature type="transmembrane region" description="Helical" evidence="1">
    <location>
        <begin position="12"/>
        <end position="29"/>
    </location>
</feature>
<dbReference type="Proteomes" id="UP001626537">
    <property type="component" value="Chromosome"/>
</dbReference>
<sequence>MKDEVRKYLSYAIGELLLVVFGIFIALQIDNWNDDRKQRASLYSYLETIAQNMHEDLGELALLREQRMQHLEAALRHVILSNQTQYTTTEIFAATQGWAVAGTELFFSANTSGYDALKISPVIGRLQGTGVDTLLSTYYDTVGRIELLERSHAEYVRTYSVEVMRGQDPGIEAYAWSNPSALSPERFTELQPYYSASIRSPAWSSTLYGQGRVEHLVMLYDSLVPFFDALKSVTAGGRLAVISTMPETAMDRVRAGEGQPVLVASGGAAHEAYYLGIAVAPGSGSPSFDYSKRVADELQLKHNGGADWISVYFSVGGVDTVNLGRQGWDFSAFSTLELEMRGALGGEVISVAIKDVDDPDDRPPISVEITLEKAWRSYKIDLSEFSPADLSALNVPLAINFVPATEPATVMIRNARYR</sequence>
<dbReference type="EMBL" id="CP136864">
    <property type="protein sequence ID" value="WOJ92866.1"/>
    <property type="molecule type" value="Genomic_DNA"/>
</dbReference>
<gene>
    <name evidence="2" type="ORF">R0135_13875</name>
</gene>
<keyword evidence="1" id="KW-1133">Transmembrane helix</keyword>
<dbReference type="Gene3D" id="2.60.120.430">
    <property type="entry name" value="Galactose-binding lectin"/>
    <property type="match status" value="1"/>
</dbReference>
<evidence type="ECO:0000313" key="2">
    <source>
        <dbReference type="EMBL" id="WOJ92866.1"/>
    </source>
</evidence>
<evidence type="ECO:0000313" key="3">
    <source>
        <dbReference type="Proteomes" id="UP001626537"/>
    </source>
</evidence>
<keyword evidence="3" id="KW-1185">Reference proteome</keyword>
<accession>A0ABZ0I433</accession>
<name>A0ABZ0I433_9GAMM</name>
<proteinExistence type="predicted"/>
<evidence type="ECO:0000256" key="1">
    <source>
        <dbReference type="SAM" id="Phobius"/>
    </source>
</evidence>
<dbReference type="RefSeq" id="WP_407347524.1">
    <property type="nucleotide sequence ID" value="NZ_CP136864.1"/>
</dbReference>
<protein>
    <submittedName>
        <fullName evidence="2">Uncharacterized protein</fullName>
    </submittedName>
</protein>
<reference evidence="2 3" key="1">
    <citation type="submission" date="2023-10" db="EMBL/GenBank/DDBJ databases">
        <title>Two novel species belonging to the OM43/NOR5 clade.</title>
        <authorList>
            <person name="Park M."/>
        </authorList>
    </citation>
    <scope>NUCLEOTIDE SEQUENCE [LARGE SCALE GENOMIC DNA]</scope>
    <source>
        <strain evidence="2 3">IMCC43200</strain>
    </source>
</reference>
<keyword evidence="1" id="KW-0812">Transmembrane</keyword>
<keyword evidence="1" id="KW-0472">Membrane</keyword>
<dbReference type="InterPro" id="IPR008979">
    <property type="entry name" value="Galactose-bd-like_sf"/>
</dbReference>
<dbReference type="SUPFAM" id="SSF49785">
    <property type="entry name" value="Galactose-binding domain-like"/>
    <property type="match status" value="1"/>
</dbReference>
<organism evidence="2 3">
    <name type="scientific">Congregibacter variabilis</name>
    <dbReference type="NCBI Taxonomy" id="3081200"/>
    <lineage>
        <taxon>Bacteria</taxon>
        <taxon>Pseudomonadati</taxon>
        <taxon>Pseudomonadota</taxon>
        <taxon>Gammaproteobacteria</taxon>
        <taxon>Cellvibrionales</taxon>
        <taxon>Halieaceae</taxon>
        <taxon>Congregibacter</taxon>
    </lineage>
</organism>